<accession>A0AAW9NGX3</accession>
<dbReference type="Proteomes" id="UP001307168">
    <property type="component" value="Unassembled WGS sequence"/>
</dbReference>
<sequence>MEEICDTPAEILDSRDPTSAYTEEAWQTVGGKGADFPKGLCVMISTPGTRFPRAVRPRLFACGVSLGHAFPAGVSYLPFQSTGTSFLRNIEGKLALLLQFV</sequence>
<reference evidence="1 2" key="1">
    <citation type="submission" date="2023-03" db="EMBL/GenBank/DDBJ databases">
        <title>Bacillus Genome Sequencing.</title>
        <authorList>
            <person name="Dunlap C."/>
        </authorList>
    </citation>
    <scope>NUCLEOTIDE SEQUENCE [LARGE SCALE GENOMIC DNA]</scope>
    <source>
        <strain evidence="1 2">B-41290</strain>
    </source>
</reference>
<dbReference type="EMBL" id="JARNBH010000016">
    <property type="protein sequence ID" value="MEC0274823.1"/>
    <property type="molecule type" value="Genomic_DNA"/>
</dbReference>
<evidence type="ECO:0000313" key="1">
    <source>
        <dbReference type="EMBL" id="MEC0274823.1"/>
    </source>
</evidence>
<gene>
    <name evidence="1" type="ORF">P4706_17355</name>
</gene>
<keyword evidence="2" id="KW-1185">Reference proteome</keyword>
<organism evidence="1 2">
    <name type="scientific">Peribacillus castrilensis</name>
    <dbReference type="NCBI Taxonomy" id="2897690"/>
    <lineage>
        <taxon>Bacteria</taxon>
        <taxon>Bacillati</taxon>
        <taxon>Bacillota</taxon>
        <taxon>Bacilli</taxon>
        <taxon>Bacillales</taxon>
        <taxon>Bacillaceae</taxon>
        <taxon>Peribacillus</taxon>
    </lineage>
</organism>
<dbReference type="RefSeq" id="WP_367407288.1">
    <property type="nucleotide sequence ID" value="NZ_JARNBH010000016.1"/>
</dbReference>
<protein>
    <submittedName>
        <fullName evidence="1">Uncharacterized protein</fullName>
    </submittedName>
</protein>
<evidence type="ECO:0000313" key="2">
    <source>
        <dbReference type="Proteomes" id="UP001307168"/>
    </source>
</evidence>
<name>A0AAW9NGX3_9BACI</name>
<dbReference type="AlphaFoldDB" id="A0AAW9NGX3"/>
<proteinExistence type="predicted"/>
<comment type="caution">
    <text evidence="1">The sequence shown here is derived from an EMBL/GenBank/DDBJ whole genome shotgun (WGS) entry which is preliminary data.</text>
</comment>